<protein>
    <submittedName>
        <fullName evidence="1">Uncharacterized protein</fullName>
    </submittedName>
</protein>
<comment type="caution">
    <text evidence="1">The sequence shown here is derived from an EMBL/GenBank/DDBJ whole genome shotgun (WGS) entry which is preliminary data.</text>
</comment>
<dbReference type="Proteomes" id="UP001295684">
    <property type="component" value="Unassembled WGS sequence"/>
</dbReference>
<name>A0AAD1UM28_EUPCR</name>
<sequence length="65" mass="7424">MNLKKSNLSRPLRQCILPIYGSMMLFSAEQKKPMPWMSPGCKLIQNSNLPSEQGSLFHSRLFSQP</sequence>
<reference evidence="1" key="1">
    <citation type="submission" date="2023-07" db="EMBL/GenBank/DDBJ databases">
        <authorList>
            <consortium name="AG Swart"/>
            <person name="Singh M."/>
            <person name="Singh A."/>
            <person name="Seah K."/>
            <person name="Emmerich C."/>
        </authorList>
    </citation>
    <scope>NUCLEOTIDE SEQUENCE</scope>
    <source>
        <strain evidence="1">DP1</strain>
    </source>
</reference>
<dbReference type="AlphaFoldDB" id="A0AAD1UM28"/>
<accession>A0AAD1UM28</accession>
<evidence type="ECO:0000313" key="2">
    <source>
        <dbReference type="Proteomes" id="UP001295684"/>
    </source>
</evidence>
<keyword evidence="2" id="KW-1185">Reference proteome</keyword>
<organism evidence="1 2">
    <name type="scientific">Euplotes crassus</name>
    <dbReference type="NCBI Taxonomy" id="5936"/>
    <lineage>
        <taxon>Eukaryota</taxon>
        <taxon>Sar</taxon>
        <taxon>Alveolata</taxon>
        <taxon>Ciliophora</taxon>
        <taxon>Intramacronucleata</taxon>
        <taxon>Spirotrichea</taxon>
        <taxon>Hypotrichia</taxon>
        <taxon>Euplotida</taxon>
        <taxon>Euplotidae</taxon>
        <taxon>Moneuplotes</taxon>
    </lineage>
</organism>
<gene>
    <name evidence="1" type="ORF">ECRASSUSDP1_LOCUS11585</name>
</gene>
<proteinExistence type="predicted"/>
<evidence type="ECO:0000313" key="1">
    <source>
        <dbReference type="EMBL" id="CAI2370276.1"/>
    </source>
</evidence>
<dbReference type="EMBL" id="CAMPGE010011442">
    <property type="protein sequence ID" value="CAI2370276.1"/>
    <property type="molecule type" value="Genomic_DNA"/>
</dbReference>